<accession>A0A940SV22</accession>
<sequence>MNRKRGLLLLAVLIGSGSLGLIIYGQKLIGPVGLSLMLVGLAGLLSLLYAYNKSFTSEE</sequence>
<dbReference type="InterPro" id="IPR054198">
    <property type="entry name" value="DUF6903"/>
</dbReference>
<comment type="caution">
    <text evidence="2">The sequence shown here is derived from an EMBL/GenBank/DDBJ whole genome shotgun (WGS) entry which is preliminary data.</text>
</comment>
<dbReference type="Pfam" id="PF21844">
    <property type="entry name" value="DUF6903"/>
    <property type="match status" value="1"/>
</dbReference>
<dbReference type="EMBL" id="JAEEGA010000003">
    <property type="protein sequence ID" value="MBP1040646.1"/>
    <property type="molecule type" value="Genomic_DNA"/>
</dbReference>
<keyword evidence="1" id="KW-0812">Transmembrane</keyword>
<evidence type="ECO:0000313" key="3">
    <source>
        <dbReference type="Proteomes" id="UP000674938"/>
    </source>
</evidence>
<protein>
    <submittedName>
        <fullName evidence="2">Uncharacterized protein</fullName>
    </submittedName>
</protein>
<dbReference type="Proteomes" id="UP000674938">
    <property type="component" value="Unassembled WGS sequence"/>
</dbReference>
<reference evidence="2" key="1">
    <citation type="submission" date="2020-12" db="EMBL/GenBank/DDBJ databases">
        <title>Vagococcus allomyrinae sp. nov. and Enterococcus lavae sp. nov., isolated from the larvae of Allomyrina dichotoma.</title>
        <authorList>
            <person name="Lee S.D."/>
        </authorList>
    </citation>
    <scope>NUCLEOTIDE SEQUENCE</scope>
    <source>
        <strain evidence="2">BWB3-3</strain>
    </source>
</reference>
<evidence type="ECO:0000256" key="1">
    <source>
        <dbReference type="SAM" id="Phobius"/>
    </source>
</evidence>
<keyword evidence="1" id="KW-0472">Membrane</keyword>
<keyword evidence="1" id="KW-1133">Transmembrane helix</keyword>
<keyword evidence="3" id="KW-1185">Reference proteome</keyword>
<organism evidence="2 3">
    <name type="scientific">Vagococcus allomyrinae</name>
    <dbReference type="NCBI Taxonomy" id="2794353"/>
    <lineage>
        <taxon>Bacteria</taxon>
        <taxon>Bacillati</taxon>
        <taxon>Bacillota</taxon>
        <taxon>Bacilli</taxon>
        <taxon>Lactobacillales</taxon>
        <taxon>Enterococcaceae</taxon>
        <taxon>Vagococcus</taxon>
    </lineage>
</organism>
<gene>
    <name evidence="2" type="ORF">I6N95_06495</name>
</gene>
<dbReference type="RefSeq" id="WP_209525839.1">
    <property type="nucleotide sequence ID" value="NZ_JAEEGA010000003.1"/>
</dbReference>
<name>A0A940SV22_9ENTE</name>
<evidence type="ECO:0000313" key="2">
    <source>
        <dbReference type="EMBL" id="MBP1040646.1"/>
    </source>
</evidence>
<proteinExistence type="predicted"/>
<dbReference type="AlphaFoldDB" id="A0A940SV22"/>
<feature type="transmembrane region" description="Helical" evidence="1">
    <location>
        <begin position="30"/>
        <end position="51"/>
    </location>
</feature>